<dbReference type="EMBL" id="QCYK01000002">
    <property type="protein sequence ID" value="PUZ25593.1"/>
    <property type="molecule type" value="Genomic_DNA"/>
</dbReference>
<organism evidence="4 5">
    <name type="scientific">Chitinophaga parva</name>
    <dbReference type="NCBI Taxonomy" id="2169414"/>
    <lineage>
        <taxon>Bacteria</taxon>
        <taxon>Pseudomonadati</taxon>
        <taxon>Bacteroidota</taxon>
        <taxon>Chitinophagia</taxon>
        <taxon>Chitinophagales</taxon>
        <taxon>Chitinophagaceae</taxon>
        <taxon>Chitinophaga</taxon>
    </lineage>
</organism>
<dbReference type="PRINTS" id="PR00081">
    <property type="entry name" value="GDHRDH"/>
</dbReference>
<evidence type="ECO:0000256" key="2">
    <source>
        <dbReference type="ARBA" id="ARBA00023002"/>
    </source>
</evidence>
<comment type="similarity">
    <text evidence="1 3">Belongs to the short-chain dehydrogenases/reductases (SDR) family.</text>
</comment>
<comment type="caution">
    <text evidence="4">The sequence shown here is derived from an EMBL/GenBank/DDBJ whole genome shotgun (WGS) entry which is preliminary data.</text>
</comment>
<dbReference type="InterPro" id="IPR002347">
    <property type="entry name" value="SDR_fam"/>
</dbReference>
<dbReference type="Gene3D" id="3.40.50.720">
    <property type="entry name" value="NAD(P)-binding Rossmann-like Domain"/>
    <property type="match status" value="1"/>
</dbReference>
<keyword evidence="2" id="KW-0560">Oxidoreductase</keyword>
<reference evidence="4 5" key="1">
    <citation type="submission" date="2018-04" db="EMBL/GenBank/DDBJ databases">
        <title>Chitinophaga fuyangensis sp. nov., isolated from soil in a chemical factory.</title>
        <authorList>
            <person name="Chen K."/>
        </authorList>
    </citation>
    <scope>NUCLEOTIDE SEQUENCE [LARGE SCALE GENOMIC DNA]</scope>
    <source>
        <strain evidence="4 5">LY-1</strain>
    </source>
</reference>
<proteinExistence type="inferred from homology"/>
<dbReference type="Proteomes" id="UP000244450">
    <property type="component" value="Unassembled WGS sequence"/>
</dbReference>
<evidence type="ECO:0000313" key="4">
    <source>
        <dbReference type="EMBL" id="PUZ25593.1"/>
    </source>
</evidence>
<dbReference type="InterPro" id="IPR051911">
    <property type="entry name" value="SDR_oxidoreductase"/>
</dbReference>
<name>A0A2T7BH69_9BACT</name>
<evidence type="ECO:0000256" key="3">
    <source>
        <dbReference type="RuleBase" id="RU000363"/>
    </source>
</evidence>
<dbReference type="PANTHER" id="PTHR43976:SF16">
    <property type="entry name" value="SHORT-CHAIN DEHYDROGENASE_REDUCTASE FAMILY PROTEIN"/>
    <property type="match status" value="1"/>
</dbReference>
<gene>
    <name evidence="4" type="ORF">DCC81_15055</name>
</gene>
<dbReference type="Pfam" id="PF00106">
    <property type="entry name" value="adh_short"/>
    <property type="match status" value="1"/>
</dbReference>
<dbReference type="InterPro" id="IPR036291">
    <property type="entry name" value="NAD(P)-bd_dom_sf"/>
</dbReference>
<dbReference type="CDD" id="cd05374">
    <property type="entry name" value="17beta-HSD-like_SDR_c"/>
    <property type="match status" value="1"/>
</dbReference>
<dbReference type="AlphaFoldDB" id="A0A2T7BH69"/>
<evidence type="ECO:0000256" key="1">
    <source>
        <dbReference type="ARBA" id="ARBA00006484"/>
    </source>
</evidence>
<sequence length="277" mass="29295">MSNQKVWFVTGASQGLGLALVKKLLEKGDAVAATSRSAEMLQSAIGSTSKDLLPLSTNLGSPESIKAAIAKTIETFGRIDVVVNNAGYGIGGALEEISENELLDSFGINVFATVHVIQAVMPQLRKQRSGHIINISSIAGFAPACGWGAYAGVKFAVMGLTQVLAEDVKEFGIKATVVAPGAFRTNFLTSSSLVIAENRIDDYTAVHDSHTRYASMDGQQAGDPDKAAAAFIALAENENPPVTLFLGQDAYDRAQLRIAGLQAEMEQWKALTVSTGY</sequence>
<dbReference type="OrthoDB" id="1235794at2"/>
<evidence type="ECO:0000313" key="5">
    <source>
        <dbReference type="Proteomes" id="UP000244450"/>
    </source>
</evidence>
<dbReference type="RefSeq" id="WP_108687433.1">
    <property type="nucleotide sequence ID" value="NZ_QCYK01000002.1"/>
</dbReference>
<dbReference type="PANTHER" id="PTHR43976">
    <property type="entry name" value="SHORT CHAIN DEHYDROGENASE"/>
    <property type="match status" value="1"/>
</dbReference>
<protein>
    <submittedName>
        <fullName evidence="4">Short-chain dehydrogenase/reductase</fullName>
    </submittedName>
</protein>
<keyword evidence="5" id="KW-1185">Reference proteome</keyword>
<dbReference type="PRINTS" id="PR00080">
    <property type="entry name" value="SDRFAMILY"/>
</dbReference>
<dbReference type="SUPFAM" id="SSF51735">
    <property type="entry name" value="NAD(P)-binding Rossmann-fold domains"/>
    <property type="match status" value="1"/>
</dbReference>
<dbReference type="GO" id="GO:0016491">
    <property type="term" value="F:oxidoreductase activity"/>
    <property type="evidence" value="ECO:0007669"/>
    <property type="project" value="UniProtKB-KW"/>
</dbReference>
<accession>A0A2T7BH69</accession>